<comment type="caution">
    <text evidence="2">The sequence shown here is derived from an EMBL/GenBank/DDBJ whole genome shotgun (WGS) entry which is preliminary data.</text>
</comment>
<proteinExistence type="predicted"/>
<dbReference type="SUPFAM" id="SSF52980">
    <property type="entry name" value="Restriction endonuclease-like"/>
    <property type="match status" value="1"/>
</dbReference>
<dbReference type="EMBL" id="SJPQ01000004">
    <property type="protein sequence ID" value="TWT86892.1"/>
    <property type="molecule type" value="Genomic_DNA"/>
</dbReference>
<name>A0A5C5ZHQ2_9BACT</name>
<dbReference type="PANTHER" id="PTHR34107">
    <property type="entry name" value="SLL0198 PROTEIN-RELATED"/>
    <property type="match status" value="1"/>
</dbReference>
<protein>
    <recommendedName>
        <fullName evidence="1">Putative restriction endonuclease domain-containing protein</fullName>
    </recommendedName>
</protein>
<dbReference type="CDD" id="cd06260">
    <property type="entry name" value="DUF820-like"/>
    <property type="match status" value="1"/>
</dbReference>
<dbReference type="InterPro" id="IPR008538">
    <property type="entry name" value="Uma2"/>
</dbReference>
<organism evidence="2 3">
    <name type="scientific">Pseudobythopirellula maris</name>
    <dbReference type="NCBI Taxonomy" id="2527991"/>
    <lineage>
        <taxon>Bacteria</taxon>
        <taxon>Pseudomonadati</taxon>
        <taxon>Planctomycetota</taxon>
        <taxon>Planctomycetia</taxon>
        <taxon>Pirellulales</taxon>
        <taxon>Lacipirellulaceae</taxon>
        <taxon>Pseudobythopirellula</taxon>
    </lineage>
</organism>
<dbReference type="OrthoDB" id="280487at2"/>
<dbReference type="Gene3D" id="3.90.1570.10">
    <property type="entry name" value="tt1808, chain A"/>
    <property type="match status" value="1"/>
</dbReference>
<dbReference type="RefSeq" id="WP_146403054.1">
    <property type="nucleotide sequence ID" value="NZ_SJPQ01000004.1"/>
</dbReference>
<dbReference type="InterPro" id="IPR011335">
    <property type="entry name" value="Restrct_endonuc-II-like"/>
</dbReference>
<dbReference type="Pfam" id="PF05685">
    <property type="entry name" value="Uma2"/>
    <property type="match status" value="1"/>
</dbReference>
<evidence type="ECO:0000259" key="1">
    <source>
        <dbReference type="Pfam" id="PF05685"/>
    </source>
</evidence>
<feature type="domain" description="Putative restriction endonuclease" evidence="1">
    <location>
        <begin position="18"/>
        <end position="180"/>
    </location>
</feature>
<dbReference type="PANTHER" id="PTHR34107:SF4">
    <property type="entry name" value="SLL1222 PROTEIN"/>
    <property type="match status" value="1"/>
</dbReference>
<reference evidence="2 3" key="1">
    <citation type="submission" date="2019-02" db="EMBL/GenBank/DDBJ databases">
        <title>Deep-cultivation of Planctomycetes and their phenomic and genomic characterization uncovers novel biology.</title>
        <authorList>
            <person name="Wiegand S."/>
            <person name="Jogler M."/>
            <person name="Boedeker C."/>
            <person name="Pinto D."/>
            <person name="Vollmers J."/>
            <person name="Rivas-Marin E."/>
            <person name="Kohn T."/>
            <person name="Peeters S.H."/>
            <person name="Heuer A."/>
            <person name="Rast P."/>
            <person name="Oberbeckmann S."/>
            <person name="Bunk B."/>
            <person name="Jeske O."/>
            <person name="Meyerdierks A."/>
            <person name="Storesund J.E."/>
            <person name="Kallscheuer N."/>
            <person name="Luecker S."/>
            <person name="Lage O.M."/>
            <person name="Pohl T."/>
            <person name="Merkel B.J."/>
            <person name="Hornburger P."/>
            <person name="Mueller R.-W."/>
            <person name="Bruemmer F."/>
            <person name="Labrenz M."/>
            <person name="Spormann A.M."/>
            <person name="Op Den Camp H."/>
            <person name="Overmann J."/>
            <person name="Amann R."/>
            <person name="Jetten M.S.M."/>
            <person name="Mascher T."/>
            <person name="Medema M.H."/>
            <person name="Devos D.P."/>
            <person name="Kaster A.-K."/>
            <person name="Ovreas L."/>
            <person name="Rohde M."/>
            <person name="Galperin M.Y."/>
            <person name="Jogler C."/>
        </authorList>
    </citation>
    <scope>NUCLEOTIDE SEQUENCE [LARGE SCALE GENOMIC DNA]</scope>
    <source>
        <strain evidence="2 3">Mal64</strain>
    </source>
</reference>
<sequence>MDATTTTSDLVAQLHAIDGKAEIVEGQIVMMSPTGKRPGRAGGRIFASLLAFEKQAGGCAYPDNVGFIVELPKRKSFSPDAAFCLGPAPDDNDMSFAQGAPDFAAEVRSENDYGPAAEKQIAHKRADYFAAGTKVVWDVDLLAEDVVRVYRAEAPDTPQIYKRGETAEAEPAVPGWSMSVDELFE</sequence>
<evidence type="ECO:0000313" key="3">
    <source>
        <dbReference type="Proteomes" id="UP000315440"/>
    </source>
</evidence>
<keyword evidence="3" id="KW-1185">Reference proteome</keyword>
<dbReference type="InterPro" id="IPR012296">
    <property type="entry name" value="Nuclease_put_TT1808"/>
</dbReference>
<dbReference type="Proteomes" id="UP000315440">
    <property type="component" value="Unassembled WGS sequence"/>
</dbReference>
<accession>A0A5C5ZHQ2</accession>
<evidence type="ECO:0000313" key="2">
    <source>
        <dbReference type="EMBL" id="TWT86892.1"/>
    </source>
</evidence>
<gene>
    <name evidence="2" type="ORF">Mal64_37220</name>
</gene>
<dbReference type="AlphaFoldDB" id="A0A5C5ZHQ2"/>